<reference evidence="2 3" key="1">
    <citation type="journal article" date="2016" name="Nat. Commun.">
        <title>Thousands of microbial genomes shed light on interconnected biogeochemical processes in an aquifer system.</title>
        <authorList>
            <person name="Anantharaman K."/>
            <person name="Brown C.T."/>
            <person name="Hug L.A."/>
            <person name="Sharon I."/>
            <person name="Castelle C.J."/>
            <person name="Probst A.J."/>
            <person name="Thomas B.C."/>
            <person name="Singh A."/>
            <person name="Wilkins M.J."/>
            <person name="Karaoz U."/>
            <person name="Brodie E.L."/>
            <person name="Williams K.H."/>
            <person name="Hubbard S.S."/>
            <person name="Banfield J.F."/>
        </authorList>
    </citation>
    <scope>NUCLEOTIDE SEQUENCE [LARGE SCALE GENOMIC DNA]</scope>
    <source>
        <strain evidence="3">RIFCSPLOWO2_12_FULL_64_10</strain>
    </source>
</reference>
<dbReference type="Pfam" id="PF10779">
    <property type="entry name" value="XhlA"/>
    <property type="match status" value="1"/>
</dbReference>
<evidence type="ECO:0008006" key="4">
    <source>
        <dbReference type="Google" id="ProtNLM"/>
    </source>
</evidence>
<comment type="caution">
    <text evidence="2">The sequence shown here is derived from an EMBL/GenBank/DDBJ whole genome shotgun (WGS) entry which is preliminary data.</text>
</comment>
<accession>A0A1F6D5B7</accession>
<proteinExistence type="predicted"/>
<name>A0A1F6D5B7_HANXR</name>
<evidence type="ECO:0000313" key="2">
    <source>
        <dbReference type="EMBL" id="OGG56629.1"/>
    </source>
</evidence>
<dbReference type="InterPro" id="IPR019715">
    <property type="entry name" value="Haemolysin_XhlA"/>
</dbReference>
<protein>
    <recommendedName>
        <fullName evidence="4">t-SNARE coiled-coil homology domain-containing protein</fullName>
    </recommendedName>
</protein>
<evidence type="ECO:0000256" key="1">
    <source>
        <dbReference type="SAM" id="Phobius"/>
    </source>
</evidence>
<evidence type="ECO:0000313" key="3">
    <source>
        <dbReference type="Proteomes" id="UP000178606"/>
    </source>
</evidence>
<dbReference type="AlphaFoldDB" id="A0A1F6D5B7"/>
<dbReference type="Proteomes" id="UP000178606">
    <property type="component" value="Unassembled WGS sequence"/>
</dbReference>
<keyword evidence="1" id="KW-0812">Transmembrane</keyword>
<keyword evidence="1" id="KW-0472">Membrane</keyword>
<keyword evidence="1" id="KW-1133">Transmembrane helix</keyword>
<feature type="transmembrane region" description="Helical" evidence="1">
    <location>
        <begin position="61"/>
        <end position="81"/>
    </location>
</feature>
<dbReference type="EMBL" id="MFKF01000024">
    <property type="protein sequence ID" value="OGG56629.1"/>
    <property type="molecule type" value="Genomic_DNA"/>
</dbReference>
<gene>
    <name evidence="2" type="ORF">A3F84_08375</name>
</gene>
<sequence length="85" mass="9386">MADERGMIIGDRVEARLDKLTEDVAEIKGILSGFRMAFDQMDKRIGDLSSRMTSIESLQKWAIGLIITGILAIVGMCMTILSKLP</sequence>
<organism evidence="2 3">
    <name type="scientific">Handelsmanbacteria sp. (strain RIFCSPLOWO2_12_FULL_64_10)</name>
    <dbReference type="NCBI Taxonomy" id="1817868"/>
    <lineage>
        <taxon>Bacteria</taxon>
        <taxon>Candidatus Handelsmaniibacteriota</taxon>
    </lineage>
</organism>